<dbReference type="InterPro" id="IPR002350">
    <property type="entry name" value="Kazal_dom"/>
</dbReference>
<dbReference type="PROSITE" id="PS51465">
    <property type="entry name" value="KAZAL_2"/>
    <property type="match status" value="1"/>
</dbReference>
<keyword evidence="2" id="KW-0722">Serine protease inhibitor</keyword>
<dbReference type="FunFam" id="3.30.60.30:FF:000067">
    <property type="entry name" value="Thrombin inhibitor rhodniin"/>
    <property type="match status" value="1"/>
</dbReference>
<dbReference type="AlphaFoldDB" id="A0A2M4C4Q4"/>
<reference evidence="6" key="1">
    <citation type="submission" date="2018-01" db="EMBL/GenBank/DDBJ databases">
        <title>An insight into the sialome of Amazonian anophelines.</title>
        <authorList>
            <person name="Ribeiro J.M."/>
            <person name="Scarpassa V."/>
            <person name="Calvo E."/>
        </authorList>
    </citation>
    <scope>NUCLEOTIDE SEQUENCE</scope>
    <source>
        <tissue evidence="6">Salivary glands</tissue>
    </source>
</reference>
<proteinExistence type="predicted"/>
<dbReference type="Gene3D" id="3.30.60.30">
    <property type="match status" value="1"/>
</dbReference>
<keyword evidence="1" id="KW-0646">Protease inhibitor</keyword>
<accession>A0A2M4C4Q4</accession>
<keyword evidence="3" id="KW-1015">Disulfide bond</keyword>
<protein>
    <submittedName>
        <fullName evidence="6">Putative kazal domain-containing peptide</fullName>
    </submittedName>
</protein>
<dbReference type="InterPro" id="IPR036058">
    <property type="entry name" value="Kazal_dom_sf"/>
</dbReference>
<evidence type="ECO:0000256" key="3">
    <source>
        <dbReference type="ARBA" id="ARBA00023157"/>
    </source>
</evidence>
<feature type="domain" description="Kazal-like" evidence="5">
    <location>
        <begin position="12"/>
        <end position="79"/>
    </location>
</feature>
<dbReference type="SMART" id="SM00280">
    <property type="entry name" value="KAZAL"/>
    <property type="match status" value="1"/>
</dbReference>
<dbReference type="Pfam" id="PF00050">
    <property type="entry name" value="Kazal_1"/>
    <property type="match status" value="1"/>
</dbReference>
<feature type="chain" id="PRO_5014656385" evidence="4">
    <location>
        <begin position="24"/>
        <end position="91"/>
    </location>
</feature>
<evidence type="ECO:0000259" key="5">
    <source>
        <dbReference type="PROSITE" id="PS51465"/>
    </source>
</evidence>
<evidence type="ECO:0000256" key="4">
    <source>
        <dbReference type="SAM" id="SignalP"/>
    </source>
</evidence>
<evidence type="ECO:0000256" key="2">
    <source>
        <dbReference type="ARBA" id="ARBA00022900"/>
    </source>
</evidence>
<feature type="signal peptide" evidence="4">
    <location>
        <begin position="1"/>
        <end position="23"/>
    </location>
</feature>
<keyword evidence="4" id="KW-0732">Signal</keyword>
<organism evidence="6">
    <name type="scientific">Anopheles marajoara</name>
    <dbReference type="NCBI Taxonomy" id="58244"/>
    <lineage>
        <taxon>Eukaryota</taxon>
        <taxon>Metazoa</taxon>
        <taxon>Ecdysozoa</taxon>
        <taxon>Arthropoda</taxon>
        <taxon>Hexapoda</taxon>
        <taxon>Insecta</taxon>
        <taxon>Pterygota</taxon>
        <taxon>Neoptera</taxon>
        <taxon>Endopterygota</taxon>
        <taxon>Diptera</taxon>
        <taxon>Nematocera</taxon>
        <taxon>Culicoidea</taxon>
        <taxon>Culicidae</taxon>
        <taxon>Anophelinae</taxon>
        <taxon>Anopheles</taxon>
    </lineage>
</organism>
<name>A0A2M4C4Q4_9DIPT</name>
<dbReference type="SUPFAM" id="SSF100895">
    <property type="entry name" value="Kazal-type serine protease inhibitors"/>
    <property type="match status" value="1"/>
</dbReference>
<dbReference type="PROSITE" id="PS00282">
    <property type="entry name" value="KAZAL_1"/>
    <property type="match status" value="1"/>
</dbReference>
<evidence type="ECO:0000256" key="1">
    <source>
        <dbReference type="ARBA" id="ARBA00022690"/>
    </source>
</evidence>
<evidence type="ECO:0000313" key="6">
    <source>
        <dbReference type="EMBL" id="MBW60290.1"/>
    </source>
</evidence>
<dbReference type="GO" id="GO:0004867">
    <property type="term" value="F:serine-type endopeptidase inhibitor activity"/>
    <property type="evidence" value="ECO:0007669"/>
    <property type="project" value="UniProtKB-KW"/>
</dbReference>
<sequence length="91" mass="9901">MRSFVVALLLVAVVVVLCPDTEASSLARNGICPCPRIYRPVCGTDEKTYSNQCLLKCQAASPRGRSIGLRILHEGSCNEARVQILEEAPLE</sequence>
<dbReference type="EMBL" id="GGFJ01011149">
    <property type="protein sequence ID" value="MBW60290.1"/>
    <property type="molecule type" value="Transcribed_RNA"/>
</dbReference>